<dbReference type="Proteomes" id="UP000029413">
    <property type="component" value="Chromosome 2"/>
</dbReference>
<sequence length="210" mass="24742">MCVKTSRRRPLDECGPSVKHMPCCDRAEQVTALTIVQRRPDPFEYATIGPPDVLRANLRARRNHHAGQMHSDDFWWQPRNQPAAHRETAYHFVMWITLFVARRPDRCADKLDIVMIETDQPWALMLEKRRTGHWNRHDLALRKHRQMLIKRLPQIRIDKQISAQGVLFAQRRLYLQRHRFDRYTHVCSRCHNVAAPRPTASPSLVGQAFT</sequence>
<evidence type="ECO:0000313" key="1">
    <source>
        <dbReference type="EMBL" id="AIO34577.1"/>
    </source>
</evidence>
<proteinExistence type="predicted"/>
<dbReference type="EMBL" id="CP007784">
    <property type="protein sequence ID" value="AIO34577.1"/>
    <property type="molecule type" value="Genomic_DNA"/>
</dbReference>
<name>A0AAN0RV60_9BURK</name>
<organism evidence="1 2">
    <name type="scientific">Burkholderia cenocepacia</name>
    <dbReference type="NCBI Taxonomy" id="95486"/>
    <lineage>
        <taxon>Bacteria</taxon>
        <taxon>Pseudomonadati</taxon>
        <taxon>Pseudomonadota</taxon>
        <taxon>Betaproteobacteria</taxon>
        <taxon>Burkholderiales</taxon>
        <taxon>Burkholderiaceae</taxon>
        <taxon>Burkholderia</taxon>
        <taxon>Burkholderia cepacia complex</taxon>
    </lineage>
</organism>
<gene>
    <name evidence="1" type="ORF">DM39_6143</name>
</gene>
<protein>
    <submittedName>
        <fullName evidence="1">Uncharacterized protein</fullName>
    </submittedName>
</protein>
<keyword evidence="2" id="KW-1185">Reference proteome</keyword>
<dbReference type="AlphaFoldDB" id="A0AAN0RV60"/>
<dbReference type="KEGG" id="bcen:DM39_6143"/>
<reference evidence="1 2" key="1">
    <citation type="submission" date="2014-05" db="EMBL/GenBank/DDBJ databases">
        <authorList>
            <person name="Bishop-Lilly K.A."/>
            <person name="Broomall S.M."/>
            <person name="Chain P.S."/>
            <person name="Chertkov O."/>
            <person name="Coyne S.R."/>
            <person name="Daligault H.E."/>
            <person name="Davenport K.W."/>
            <person name="Erkkila T."/>
            <person name="Frey K.G."/>
            <person name="Gibbons H.S."/>
            <person name="Gu W."/>
            <person name="Jaissle J."/>
            <person name="Johnson S.L."/>
            <person name="Koroleva G.I."/>
            <person name="Ladner J.T."/>
            <person name="Lo C.-C."/>
            <person name="Minogue T.D."/>
            <person name="Munk C."/>
            <person name="Palacios G.F."/>
            <person name="Redden C.L."/>
            <person name="Rosenzweig C.N."/>
            <person name="Scholz M.B."/>
            <person name="Teshima H."/>
            <person name="Xu Y."/>
        </authorList>
    </citation>
    <scope>NUCLEOTIDE SEQUENCE [LARGE SCALE GENOMIC DNA]</scope>
    <source>
        <strain evidence="1 2">DDS 22E-1</strain>
    </source>
</reference>
<accession>A0AAN0RV60</accession>
<evidence type="ECO:0000313" key="2">
    <source>
        <dbReference type="Proteomes" id="UP000029413"/>
    </source>
</evidence>